<protein>
    <submittedName>
        <fullName evidence="2">Uncharacterized protein</fullName>
    </submittedName>
</protein>
<dbReference type="AlphaFoldDB" id="A0A1R2B3N6"/>
<keyword evidence="1" id="KW-0175">Coiled coil</keyword>
<organism evidence="2 3">
    <name type="scientific">Stentor coeruleus</name>
    <dbReference type="NCBI Taxonomy" id="5963"/>
    <lineage>
        <taxon>Eukaryota</taxon>
        <taxon>Sar</taxon>
        <taxon>Alveolata</taxon>
        <taxon>Ciliophora</taxon>
        <taxon>Postciliodesmatophora</taxon>
        <taxon>Heterotrichea</taxon>
        <taxon>Heterotrichida</taxon>
        <taxon>Stentoridae</taxon>
        <taxon>Stentor</taxon>
    </lineage>
</organism>
<sequence length="630" mass="74326">MDINLSKIRPLRLNFEFKGKKGPGDLSKTNSLNFDAKRMSSPVVDRTNYPHYNSIGSPVVRKVVSPTVRLNSPQPDSSLIDEIVYQCRRINSDFSHFIDPKNISSAVCQTIKKAVDLIVDSQKKNWTLDIEKYTRKIDELTAQLDESNQKLLVFTEYRKKLAVKEEKFAADENKLSIDKKNLENEKKQVSLMRKTYMQAEAELQQLKNQIKEKNIKIEELVAENKEKEAELHGLGIRNFDSLPLKDAIKTQSSCQSAKGSRQSEELDLREQRLKEELLEFENQKMCLKEQIDLTFEIKSRLEQDYKSFDINQKQLSALKIDLEIEQSKLKDLRRCLEVEKDAIFNGKKLLDQSKSQFLKDQENFEKEKNEFYDKMGKFEEGRDKDRNQKVCETCANYDFPNDLNSFDMSSLTYFPQLKQLLSDLNTELTEKKSFIDTWFKTLYDREKSFNAKLDDIKIISSLLENKIYQLNPELSLELEAIILVILEIIEELSSKKKSFDFDLKAMFLKSSKQFPFIYTSDSYNIFIEFLQKFEDKAHDLENFEEQFKEYKKNLEEKMEENSKIAEFLKEERIEFESARLKKEHEFEETKMRLMELQDKLDWTLQRMEIKEKEFLVLQDSTRGKGGFYEV</sequence>
<feature type="coiled-coil region" evidence="1">
    <location>
        <begin position="123"/>
        <end position="150"/>
    </location>
</feature>
<dbReference type="Proteomes" id="UP000187209">
    <property type="component" value="Unassembled WGS sequence"/>
</dbReference>
<feature type="coiled-coil region" evidence="1">
    <location>
        <begin position="533"/>
        <end position="613"/>
    </location>
</feature>
<comment type="caution">
    <text evidence="2">The sequence shown here is derived from an EMBL/GenBank/DDBJ whole genome shotgun (WGS) entry which is preliminary data.</text>
</comment>
<feature type="coiled-coil region" evidence="1">
    <location>
        <begin position="179"/>
        <end position="237"/>
    </location>
</feature>
<evidence type="ECO:0000256" key="1">
    <source>
        <dbReference type="SAM" id="Coils"/>
    </source>
</evidence>
<gene>
    <name evidence="2" type="ORF">SteCoe_30444</name>
</gene>
<dbReference type="EMBL" id="MPUH01000997">
    <property type="protein sequence ID" value="OMJ71359.1"/>
    <property type="molecule type" value="Genomic_DNA"/>
</dbReference>
<evidence type="ECO:0000313" key="3">
    <source>
        <dbReference type="Proteomes" id="UP000187209"/>
    </source>
</evidence>
<proteinExistence type="predicted"/>
<keyword evidence="3" id="KW-1185">Reference proteome</keyword>
<name>A0A1R2B3N6_9CILI</name>
<accession>A0A1R2B3N6</accession>
<reference evidence="2 3" key="1">
    <citation type="submission" date="2016-11" db="EMBL/GenBank/DDBJ databases">
        <title>The macronuclear genome of Stentor coeruleus: a giant cell with tiny introns.</title>
        <authorList>
            <person name="Slabodnick M."/>
            <person name="Ruby J.G."/>
            <person name="Reiff S.B."/>
            <person name="Swart E.C."/>
            <person name="Gosai S."/>
            <person name="Prabakaran S."/>
            <person name="Witkowska E."/>
            <person name="Larue G.E."/>
            <person name="Fisher S."/>
            <person name="Freeman R.M."/>
            <person name="Gunawardena J."/>
            <person name="Chu W."/>
            <person name="Stover N.A."/>
            <person name="Gregory B.D."/>
            <person name="Nowacki M."/>
            <person name="Derisi J."/>
            <person name="Roy S.W."/>
            <person name="Marshall W.F."/>
            <person name="Sood P."/>
        </authorList>
    </citation>
    <scope>NUCLEOTIDE SEQUENCE [LARGE SCALE GENOMIC DNA]</scope>
    <source>
        <strain evidence="2">WM001</strain>
    </source>
</reference>
<evidence type="ECO:0000313" key="2">
    <source>
        <dbReference type="EMBL" id="OMJ71359.1"/>
    </source>
</evidence>
<feature type="coiled-coil region" evidence="1">
    <location>
        <begin position="263"/>
        <end position="290"/>
    </location>
</feature>